<evidence type="ECO:0000256" key="1">
    <source>
        <dbReference type="ARBA" id="ARBA00023125"/>
    </source>
</evidence>
<comment type="caution">
    <text evidence="4">The sequence shown here is derived from an EMBL/GenBank/DDBJ whole genome shotgun (WGS) entry which is preliminary data.</text>
</comment>
<dbReference type="InterPro" id="IPR001647">
    <property type="entry name" value="HTH_TetR"/>
</dbReference>
<proteinExistence type="predicted"/>
<feature type="domain" description="HTH tetR-type" evidence="3">
    <location>
        <begin position="17"/>
        <end position="76"/>
    </location>
</feature>
<keyword evidence="1 2" id="KW-0238">DNA-binding</keyword>
<dbReference type="InterPro" id="IPR009057">
    <property type="entry name" value="Homeodomain-like_sf"/>
</dbReference>
<organism evidence="4 5">
    <name type="scientific">Sandarakinorhabdus cyanobacteriorum</name>
    <dbReference type="NCBI Taxonomy" id="1981098"/>
    <lineage>
        <taxon>Bacteria</taxon>
        <taxon>Pseudomonadati</taxon>
        <taxon>Pseudomonadota</taxon>
        <taxon>Alphaproteobacteria</taxon>
        <taxon>Sphingomonadales</taxon>
        <taxon>Sphingosinicellaceae</taxon>
        <taxon>Sandarakinorhabdus</taxon>
    </lineage>
</organism>
<dbReference type="EMBL" id="NOXT01000105">
    <property type="protein sequence ID" value="OYQ29390.1"/>
    <property type="molecule type" value="Genomic_DNA"/>
</dbReference>
<dbReference type="Gene3D" id="1.10.357.10">
    <property type="entry name" value="Tetracycline Repressor, domain 2"/>
    <property type="match status" value="1"/>
</dbReference>
<sequence>MKSLGLHETDGRRLRSQASRERIIDAVVAIIDEGRVTPSAEVVAIRANVGLRSVFRHFGDMASLYTAVLERIGKRYVHLMRPYEAADWHGQLRESLARRLELYESGLAYSRAAQLFRDGSATMNLGPGVFNEMLRSRLESVVPAAARADDLWLEQLDLWLSLDCYASLRERRGLSHTQAAEVMTAAVERLLADKH</sequence>
<name>A0A255YLQ1_9SPHN</name>
<dbReference type="GO" id="GO:0003677">
    <property type="term" value="F:DNA binding"/>
    <property type="evidence" value="ECO:0007669"/>
    <property type="project" value="UniProtKB-UniRule"/>
</dbReference>
<evidence type="ECO:0000256" key="2">
    <source>
        <dbReference type="PROSITE-ProRule" id="PRU00335"/>
    </source>
</evidence>
<dbReference type="Proteomes" id="UP000216991">
    <property type="component" value="Unassembled WGS sequence"/>
</dbReference>
<feature type="DNA-binding region" description="H-T-H motif" evidence="2">
    <location>
        <begin position="39"/>
        <end position="58"/>
    </location>
</feature>
<dbReference type="PROSITE" id="PS50977">
    <property type="entry name" value="HTH_TETR_2"/>
    <property type="match status" value="1"/>
</dbReference>
<protein>
    <recommendedName>
        <fullName evidence="3">HTH tetR-type domain-containing protein</fullName>
    </recommendedName>
</protein>
<reference evidence="4 5" key="1">
    <citation type="submission" date="2017-07" db="EMBL/GenBank/DDBJ databases">
        <title>Sandarakinorhabdus cyanobacteriorum sp. nov., a novel bacterium isolated from cyanobacterial aggregates in a eutrophic lake.</title>
        <authorList>
            <person name="Cai H."/>
        </authorList>
    </citation>
    <scope>NUCLEOTIDE SEQUENCE [LARGE SCALE GENOMIC DNA]</scope>
    <source>
        <strain evidence="4 5">TH057</strain>
    </source>
</reference>
<evidence type="ECO:0000313" key="4">
    <source>
        <dbReference type="EMBL" id="OYQ29390.1"/>
    </source>
</evidence>
<evidence type="ECO:0000259" key="3">
    <source>
        <dbReference type="PROSITE" id="PS50977"/>
    </source>
</evidence>
<evidence type="ECO:0000313" key="5">
    <source>
        <dbReference type="Proteomes" id="UP000216991"/>
    </source>
</evidence>
<accession>A0A255YLQ1</accession>
<dbReference type="AlphaFoldDB" id="A0A255YLQ1"/>
<dbReference type="SUPFAM" id="SSF46689">
    <property type="entry name" value="Homeodomain-like"/>
    <property type="match status" value="1"/>
</dbReference>
<gene>
    <name evidence="4" type="ORF">CHU93_07785</name>
</gene>
<keyword evidence="5" id="KW-1185">Reference proteome</keyword>